<dbReference type="InterPro" id="IPR000524">
    <property type="entry name" value="Tscrpt_reg_HTH_GntR"/>
</dbReference>
<dbReference type="SMART" id="SM00866">
    <property type="entry name" value="UTRA"/>
    <property type="match status" value="1"/>
</dbReference>
<feature type="domain" description="HTH gntR-type" evidence="4">
    <location>
        <begin position="2"/>
        <end position="70"/>
    </location>
</feature>
<evidence type="ECO:0000259" key="4">
    <source>
        <dbReference type="PROSITE" id="PS50949"/>
    </source>
</evidence>
<dbReference type="Gene3D" id="1.10.10.10">
    <property type="entry name" value="Winged helix-like DNA-binding domain superfamily/Winged helix DNA-binding domain"/>
    <property type="match status" value="1"/>
</dbReference>
<sequence>MLNRYTAISEALAKEIEQMSFSKGEQLPTESELSRRFQASRETIRKALKCLIESGHIYSIQGSGYFIRSKGIHMESTINRFTSITELIRNANLVESDLEVQIFKRKPNENELQLLDLDKHDSVFVVDRIRAASGEPVVYSQNIMSESVVGPDFPEKFNPGSLTDCLKHKYGIVVAEALMEIRAVTDEDMLPYRLKQSNAPLLKFIQVHYDPKTVPIFLSYDYMRNDMIRFFVRRT</sequence>
<dbReference type="SMART" id="SM00345">
    <property type="entry name" value="HTH_GNTR"/>
    <property type="match status" value="1"/>
</dbReference>
<evidence type="ECO:0000256" key="1">
    <source>
        <dbReference type="ARBA" id="ARBA00023015"/>
    </source>
</evidence>
<dbReference type="InterPro" id="IPR050679">
    <property type="entry name" value="Bact_HTH_transcr_reg"/>
</dbReference>
<dbReference type="Proteomes" id="UP001057877">
    <property type="component" value="Chromosome"/>
</dbReference>
<dbReference type="InterPro" id="IPR028978">
    <property type="entry name" value="Chorismate_lyase_/UTRA_dom_sf"/>
</dbReference>
<dbReference type="SUPFAM" id="SSF46785">
    <property type="entry name" value="Winged helix' DNA-binding domain"/>
    <property type="match status" value="1"/>
</dbReference>
<dbReference type="SUPFAM" id="SSF64288">
    <property type="entry name" value="Chorismate lyase-like"/>
    <property type="match status" value="1"/>
</dbReference>
<dbReference type="PANTHER" id="PTHR44846:SF17">
    <property type="entry name" value="GNTR-FAMILY TRANSCRIPTIONAL REGULATOR"/>
    <property type="match status" value="1"/>
</dbReference>
<keyword evidence="6" id="KW-1185">Reference proteome</keyword>
<dbReference type="PRINTS" id="PR00035">
    <property type="entry name" value="HTHGNTR"/>
</dbReference>
<evidence type="ECO:0000256" key="2">
    <source>
        <dbReference type="ARBA" id="ARBA00023125"/>
    </source>
</evidence>
<proteinExistence type="predicted"/>
<dbReference type="PANTHER" id="PTHR44846">
    <property type="entry name" value="MANNOSYL-D-GLYCERATE TRANSPORT/METABOLISM SYSTEM REPRESSOR MNGR-RELATED"/>
    <property type="match status" value="1"/>
</dbReference>
<dbReference type="CDD" id="cd07377">
    <property type="entry name" value="WHTH_GntR"/>
    <property type="match status" value="1"/>
</dbReference>
<dbReference type="Pfam" id="PF00392">
    <property type="entry name" value="GntR"/>
    <property type="match status" value="1"/>
</dbReference>
<name>A0ABY5S923_9BACL</name>
<evidence type="ECO:0000313" key="5">
    <source>
        <dbReference type="EMBL" id="UVI29337.1"/>
    </source>
</evidence>
<gene>
    <name evidence="5" type="ORF">L1F29_28565</name>
</gene>
<organism evidence="5 6">
    <name type="scientific">Paenibacillus spongiae</name>
    <dbReference type="NCBI Taxonomy" id="2909671"/>
    <lineage>
        <taxon>Bacteria</taxon>
        <taxon>Bacillati</taxon>
        <taxon>Bacillota</taxon>
        <taxon>Bacilli</taxon>
        <taxon>Bacillales</taxon>
        <taxon>Paenibacillaceae</taxon>
        <taxon>Paenibacillus</taxon>
    </lineage>
</organism>
<dbReference type="InterPro" id="IPR036388">
    <property type="entry name" value="WH-like_DNA-bd_sf"/>
</dbReference>
<dbReference type="Gene3D" id="3.40.1410.10">
    <property type="entry name" value="Chorismate lyase-like"/>
    <property type="match status" value="1"/>
</dbReference>
<reference evidence="5" key="1">
    <citation type="submission" date="2022-01" db="EMBL/GenBank/DDBJ databases">
        <title>Paenibacillus spongiae sp. nov., isolated from marine sponge.</title>
        <authorList>
            <person name="Li Z."/>
            <person name="Zhang M."/>
        </authorList>
    </citation>
    <scope>NUCLEOTIDE SEQUENCE</scope>
    <source>
        <strain evidence="5">PHS-Z3</strain>
    </source>
</reference>
<dbReference type="EMBL" id="CP091430">
    <property type="protein sequence ID" value="UVI29337.1"/>
    <property type="molecule type" value="Genomic_DNA"/>
</dbReference>
<accession>A0ABY5S923</accession>
<keyword evidence="3" id="KW-0804">Transcription</keyword>
<dbReference type="RefSeq" id="WP_258385426.1">
    <property type="nucleotide sequence ID" value="NZ_CP091430.1"/>
</dbReference>
<dbReference type="InterPro" id="IPR036390">
    <property type="entry name" value="WH_DNA-bd_sf"/>
</dbReference>
<protein>
    <submittedName>
        <fullName evidence="5">GntR family transcriptional regulator</fullName>
    </submittedName>
</protein>
<evidence type="ECO:0000313" key="6">
    <source>
        <dbReference type="Proteomes" id="UP001057877"/>
    </source>
</evidence>
<keyword evidence="2" id="KW-0238">DNA-binding</keyword>
<dbReference type="Pfam" id="PF07702">
    <property type="entry name" value="UTRA"/>
    <property type="match status" value="1"/>
</dbReference>
<dbReference type="PROSITE" id="PS50949">
    <property type="entry name" value="HTH_GNTR"/>
    <property type="match status" value="1"/>
</dbReference>
<dbReference type="InterPro" id="IPR011663">
    <property type="entry name" value="UTRA"/>
</dbReference>
<keyword evidence="1" id="KW-0805">Transcription regulation</keyword>
<evidence type="ECO:0000256" key="3">
    <source>
        <dbReference type="ARBA" id="ARBA00023163"/>
    </source>
</evidence>